<keyword evidence="3" id="KW-1185">Reference proteome</keyword>
<dbReference type="AlphaFoldDB" id="A0A6P0U6P5"/>
<dbReference type="CDD" id="cd07067">
    <property type="entry name" value="HP_PGM_like"/>
    <property type="match status" value="1"/>
</dbReference>
<dbReference type="RefSeq" id="WP_163691041.1">
    <property type="nucleotide sequence ID" value="NZ_FXTW01000001.1"/>
</dbReference>
<feature type="binding site" evidence="1">
    <location>
        <position position="57"/>
    </location>
    <ligand>
        <name>substrate</name>
    </ligand>
</feature>
<evidence type="ECO:0000313" key="2">
    <source>
        <dbReference type="EMBL" id="NER08951.1"/>
    </source>
</evidence>
<dbReference type="SMART" id="SM00855">
    <property type="entry name" value="PGAM"/>
    <property type="match status" value="1"/>
</dbReference>
<organism evidence="2 3">
    <name type="scientific">Muriicola jejuensis</name>
    <dbReference type="NCBI Taxonomy" id="504488"/>
    <lineage>
        <taxon>Bacteria</taxon>
        <taxon>Pseudomonadati</taxon>
        <taxon>Bacteroidota</taxon>
        <taxon>Flavobacteriia</taxon>
        <taxon>Flavobacteriales</taxon>
        <taxon>Flavobacteriaceae</taxon>
        <taxon>Muriicola</taxon>
    </lineage>
</organism>
<proteinExistence type="predicted"/>
<dbReference type="Gene3D" id="3.40.50.1240">
    <property type="entry name" value="Phosphoglycerate mutase-like"/>
    <property type="match status" value="1"/>
</dbReference>
<dbReference type="PANTHER" id="PTHR47623:SF1">
    <property type="entry name" value="OS09G0287300 PROTEIN"/>
    <property type="match status" value="1"/>
</dbReference>
<dbReference type="Pfam" id="PF00300">
    <property type="entry name" value="His_Phos_1"/>
    <property type="match status" value="1"/>
</dbReference>
<gene>
    <name evidence="2" type="ORF">GWK09_00335</name>
</gene>
<dbReference type="Proteomes" id="UP000468443">
    <property type="component" value="Unassembled WGS sequence"/>
</dbReference>
<dbReference type="SUPFAM" id="SSF53254">
    <property type="entry name" value="Phosphoglycerate mutase-like"/>
    <property type="match status" value="1"/>
</dbReference>
<dbReference type="EMBL" id="JAABOP010000001">
    <property type="protein sequence ID" value="NER08951.1"/>
    <property type="molecule type" value="Genomic_DNA"/>
</dbReference>
<dbReference type="InterPro" id="IPR013078">
    <property type="entry name" value="His_Pase_superF_clade-1"/>
</dbReference>
<reference evidence="2 3" key="1">
    <citation type="submission" date="2020-01" db="EMBL/GenBank/DDBJ databases">
        <title>Muriicola jejuensis KCTC 22299.</title>
        <authorList>
            <person name="Wang G."/>
        </authorList>
    </citation>
    <scope>NUCLEOTIDE SEQUENCE [LARGE SCALE GENOMIC DNA]</scope>
    <source>
        <strain evidence="2 3">KCTC 22299</strain>
    </source>
</reference>
<evidence type="ECO:0000256" key="1">
    <source>
        <dbReference type="PIRSR" id="PIRSR613078-2"/>
    </source>
</evidence>
<dbReference type="InterPro" id="IPR029033">
    <property type="entry name" value="His_PPase_superfam"/>
</dbReference>
<name>A0A6P0U6P5_9FLAO</name>
<protein>
    <submittedName>
        <fullName evidence="2">Histidine phosphatase family protein</fullName>
    </submittedName>
</protein>
<comment type="caution">
    <text evidence="2">The sequence shown here is derived from an EMBL/GenBank/DDBJ whole genome shotgun (WGS) entry which is preliminary data.</text>
</comment>
<dbReference type="PANTHER" id="PTHR47623">
    <property type="entry name" value="OS09G0287300 PROTEIN"/>
    <property type="match status" value="1"/>
</dbReference>
<evidence type="ECO:0000313" key="3">
    <source>
        <dbReference type="Proteomes" id="UP000468443"/>
    </source>
</evidence>
<accession>A0A6P0U6P5</accession>
<sequence length="162" mass="18238">MKHLILVRHGKSSWEFGVEDRDRPLLERGIQDAHKVSSHFASSSFTPDAVYSSPAIRALHTCTVFLRKLKVPYHKFSLAERLYVFSGDALIDFIADLPDTEDKVMIFGHNHAFTEVANALGDRGIDNVPTTGLVHISFDIKGWHEVRKGKTERFLIPKALGL</sequence>